<dbReference type="Proteomes" id="UP000018208">
    <property type="component" value="Unassembled WGS sequence"/>
</dbReference>
<dbReference type="EMBL" id="AUWU02000006">
    <property type="protein sequence ID" value="KAH0571689.1"/>
    <property type="molecule type" value="Genomic_DNA"/>
</dbReference>
<dbReference type="VEuPathDB" id="GiardiaDB:SS50377_25879"/>
<proteinExistence type="predicted"/>
<keyword evidence="3" id="KW-1185">Reference proteome</keyword>
<accession>V6LUB3</accession>
<reference evidence="1 2" key="1">
    <citation type="journal article" date="2014" name="PLoS Genet.">
        <title>The Genome of Spironucleus salmonicida Highlights a Fish Pathogen Adapted to Fluctuating Environments.</title>
        <authorList>
            <person name="Xu F."/>
            <person name="Jerlstrom-Hultqvist J."/>
            <person name="Einarsson E."/>
            <person name="Astvaldsson A."/>
            <person name="Svard S.G."/>
            <person name="Andersson J.O."/>
        </authorList>
    </citation>
    <scope>NUCLEOTIDE SEQUENCE</scope>
    <source>
        <strain evidence="2">ATCC 50377</strain>
    </source>
</reference>
<evidence type="ECO:0000313" key="3">
    <source>
        <dbReference type="Proteomes" id="UP000018208"/>
    </source>
</evidence>
<dbReference type="EMBL" id="KI545997">
    <property type="protein sequence ID" value="EST48212.1"/>
    <property type="molecule type" value="Genomic_DNA"/>
</dbReference>
<evidence type="ECO:0000313" key="1">
    <source>
        <dbReference type="EMBL" id="EST48212.1"/>
    </source>
</evidence>
<evidence type="ECO:0000313" key="2">
    <source>
        <dbReference type="EMBL" id="KAH0571689.1"/>
    </source>
</evidence>
<sequence>MPEPNIKNAVHQDMIWRDTIITEHKCKQRFNNKNDIVYTPPAEDKNKDQRVAIIGPQKHMYHPRILTDINLEDLEEGLFRPDQYLKGKNGLK</sequence>
<dbReference type="AlphaFoldDB" id="V6LUB3"/>
<reference evidence="2" key="2">
    <citation type="submission" date="2020-12" db="EMBL/GenBank/DDBJ databases">
        <title>New Spironucleus salmonicida genome in near-complete chromosomes.</title>
        <authorList>
            <person name="Xu F."/>
            <person name="Kurt Z."/>
            <person name="Jimenez-Gonzalez A."/>
            <person name="Astvaldsson A."/>
            <person name="Andersson J.O."/>
            <person name="Svard S.G."/>
        </authorList>
    </citation>
    <scope>NUCLEOTIDE SEQUENCE</scope>
    <source>
        <strain evidence="2">ATCC 50377</strain>
    </source>
</reference>
<protein>
    <submittedName>
        <fullName evidence="1">Uncharacterized protein</fullName>
    </submittedName>
</protein>
<name>V6LUB3_9EUKA</name>
<organism evidence="1">
    <name type="scientific">Spironucleus salmonicida</name>
    <dbReference type="NCBI Taxonomy" id="348837"/>
    <lineage>
        <taxon>Eukaryota</taxon>
        <taxon>Metamonada</taxon>
        <taxon>Diplomonadida</taxon>
        <taxon>Hexamitidae</taxon>
        <taxon>Hexamitinae</taxon>
        <taxon>Spironucleus</taxon>
    </lineage>
</organism>
<gene>
    <name evidence="1" type="ORF">SS50377_11653</name>
    <name evidence="2" type="ORF">SS50377_25879</name>
</gene>